<evidence type="ECO:0000313" key="9">
    <source>
        <dbReference type="Proteomes" id="UP000509568"/>
    </source>
</evidence>
<dbReference type="Gene3D" id="1.20.1250.20">
    <property type="entry name" value="MFS general substrate transporter like domains"/>
    <property type="match status" value="2"/>
</dbReference>
<evidence type="ECO:0000256" key="4">
    <source>
        <dbReference type="ARBA" id="ARBA00022989"/>
    </source>
</evidence>
<dbReference type="GO" id="GO:0022857">
    <property type="term" value="F:transmembrane transporter activity"/>
    <property type="evidence" value="ECO:0007669"/>
    <property type="project" value="InterPro"/>
</dbReference>
<keyword evidence="9" id="KW-1185">Reference proteome</keyword>
<dbReference type="AlphaFoldDB" id="A0A7D5H8D5"/>
<keyword evidence="5 6" id="KW-0472">Membrane</keyword>
<keyword evidence="2" id="KW-0813">Transport</keyword>
<dbReference type="PANTHER" id="PTHR42718">
    <property type="entry name" value="MAJOR FACILITATOR SUPERFAMILY MULTIDRUG TRANSPORTER MFSC"/>
    <property type="match status" value="1"/>
</dbReference>
<feature type="domain" description="Major facilitator superfamily (MFS) profile" evidence="7">
    <location>
        <begin position="39"/>
        <end position="520"/>
    </location>
</feature>
<feature type="transmembrane region" description="Helical" evidence="6">
    <location>
        <begin position="194"/>
        <end position="214"/>
    </location>
</feature>
<dbReference type="Proteomes" id="UP000509568">
    <property type="component" value="Chromosome"/>
</dbReference>
<dbReference type="RefSeq" id="WP_158156519.1">
    <property type="nucleotide sequence ID" value="NZ_CP056030.1"/>
</dbReference>
<dbReference type="InterPro" id="IPR020846">
    <property type="entry name" value="MFS_dom"/>
</dbReference>
<feature type="transmembrane region" description="Helical" evidence="6">
    <location>
        <begin position="295"/>
        <end position="320"/>
    </location>
</feature>
<keyword evidence="4 6" id="KW-1133">Transmembrane helix</keyword>
<dbReference type="GO" id="GO:0016020">
    <property type="term" value="C:membrane"/>
    <property type="evidence" value="ECO:0007669"/>
    <property type="project" value="UniProtKB-SubCell"/>
</dbReference>
<reference evidence="8 9" key="1">
    <citation type="submission" date="2020-06" db="EMBL/GenBank/DDBJ databases">
        <title>Pseudomonas eucalypticola sp. nov., an endophyte of Eucalyptus dunnii leaves with biocontrol ability of eucalyptus leaf blight.</title>
        <authorList>
            <person name="Liu Y."/>
            <person name="Song Z."/>
            <person name="Zeng H."/>
            <person name="Lu M."/>
            <person name="Wang X."/>
            <person name="Lian X."/>
            <person name="Zhang Q."/>
        </authorList>
    </citation>
    <scope>NUCLEOTIDE SEQUENCE [LARGE SCALE GENOMIC DNA]</scope>
    <source>
        <strain evidence="8 9">NP-1</strain>
    </source>
</reference>
<feature type="transmembrane region" description="Helical" evidence="6">
    <location>
        <begin position="226"/>
        <end position="247"/>
    </location>
</feature>
<feature type="transmembrane region" description="Helical" evidence="6">
    <location>
        <begin position="491"/>
        <end position="509"/>
    </location>
</feature>
<dbReference type="EMBL" id="CP056030">
    <property type="protein sequence ID" value="QKZ05724.1"/>
    <property type="molecule type" value="Genomic_DNA"/>
</dbReference>
<dbReference type="InterPro" id="IPR011701">
    <property type="entry name" value="MFS"/>
</dbReference>
<feature type="transmembrane region" description="Helical" evidence="6">
    <location>
        <begin position="391"/>
        <end position="412"/>
    </location>
</feature>
<feature type="transmembrane region" description="Helical" evidence="6">
    <location>
        <begin position="162"/>
        <end position="182"/>
    </location>
</feature>
<sequence>MTALGAQALEIPAAAAPVAPPKPAAPPVAQPFGLRIVIGLVGVLLAVLLAGVNEMVTKLAMADIRGAMHIGSDEGTWLVALYSATSVSAMAFAPWCAVTFTLRRFTLCAIGAFAVLGVLCPLAPNLACLMVLRTLQGAASGALPPMLMSVALRFLPPNIKLYGLAGYALTATFGPSIGLPLAGLWTEYAPWQAIFWQIIPPALVAMACVAYGLPQDPLRLERLKQFDYRGLMLGLPAICSLVIGISLGDRMDWFESTLICWLLGGGAVLMVLFMINEWSHPLPFFKLQMLSNRNLTHSLITLGGVLVVLSGVIIIPYSFLAHIQGYRPAQTAPVLLVVALPQLLALPLVAALCNIRRVDCRWVLAVGLALLCAACMVGSLMTSQWIRDNFYLMQCLQIFGQPMAVIPLLMLATNGMTPPEGPLASSWFNTVKGLASVVASGLIEWLTTTRQHFHSTMLVDSLGNSPLADLNDPTLAGRLHAQAQVLTSADLYLYMGMVAAVLIVLIPFVPTRIYPPRAVA</sequence>
<evidence type="ECO:0000256" key="5">
    <source>
        <dbReference type="ARBA" id="ARBA00023136"/>
    </source>
</evidence>
<dbReference type="KEGG" id="pez:HWQ56_18750"/>
<gene>
    <name evidence="8" type="ORF">HWQ56_18750</name>
</gene>
<evidence type="ECO:0000256" key="3">
    <source>
        <dbReference type="ARBA" id="ARBA00022692"/>
    </source>
</evidence>
<name>A0A7D5H8D5_9PSED</name>
<feature type="transmembrane region" description="Helical" evidence="6">
    <location>
        <begin position="138"/>
        <end position="155"/>
    </location>
</feature>
<feature type="transmembrane region" description="Helical" evidence="6">
    <location>
        <begin position="253"/>
        <end position="275"/>
    </location>
</feature>
<evidence type="ECO:0000259" key="7">
    <source>
        <dbReference type="PROSITE" id="PS50850"/>
    </source>
</evidence>
<feature type="transmembrane region" description="Helical" evidence="6">
    <location>
        <begin position="362"/>
        <end position="385"/>
    </location>
</feature>
<feature type="transmembrane region" description="Helical" evidence="6">
    <location>
        <begin position="332"/>
        <end position="355"/>
    </location>
</feature>
<protein>
    <submittedName>
        <fullName evidence="8">MFS transporter</fullName>
    </submittedName>
</protein>
<dbReference type="Pfam" id="PF07690">
    <property type="entry name" value="MFS_1"/>
    <property type="match status" value="1"/>
</dbReference>
<evidence type="ECO:0000256" key="1">
    <source>
        <dbReference type="ARBA" id="ARBA00004141"/>
    </source>
</evidence>
<dbReference type="SUPFAM" id="SSF103473">
    <property type="entry name" value="MFS general substrate transporter"/>
    <property type="match status" value="1"/>
</dbReference>
<evidence type="ECO:0000256" key="6">
    <source>
        <dbReference type="SAM" id="Phobius"/>
    </source>
</evidence>
<comment type="subcellular location">
    <subcellularLocation>
        <location evidence="1">Membrane</location>
        <topology evidence="1">Multi-pass membrane protein</topology>
    </subcellularLocation>
</comment>
<dbReference type="InterPro" id="IPR036259">
    <property type="entry name" value="MFS_trans_sf"/>
</dbReference>
<dbReference type="PROSITE" id="PS50850">
    <property type="entry name" value="MFS"/>
    <property type="match status" value="1"/>
</dbReference>
<evidence type="ECO:0000313" key="8">
    <source>
        <dbReference type="EMBL" id="QKZ05724.1"/>
    </source>
</evidence>
<dbReference type="PANTHER" id="PTHR42718:SF9">
    <property type="entry name" value="MAJOR FACILITATOR SUPERFAMILY MULTIDRUG TRANSPORTER MFSC"/>
    <property type="match status" value="1"/>
</dbReference>
<proteinExistence type="predicted"/>
<evidence type="ECO:0000256" key="2">
    <source>
        <dbReference type="ARBA" id="ARBA00022448"/>
    </source>
</evidence>
<organism evidence="8 9">
    <name type="scientific">Pseudomonas eucalypticola</name>
    <dbReference type="NCBI Taxonomy" id="2599595"/>
    <lineage>
        <taxon>Bacteria</taxon>
        <taxon>Pseudomonadati</taxon>
        <taxon>Pseudomonadota</taxon>
        <taxon>Gammaproteobacteria</taxon>
        <taxon>Pseudomonadales</taxon>
        <taxon>Pseudomonadaceae</taxon>
        <taxon>Pseudomonas</taxon>
    </lineage>
</organism>
<keyword evidence="3 6" id="KW-0812">Transmembrane</keyword>
<feature type="transmembrane region" description="Helical" evidence="6">
    <location>
        <begin position="32"/>
        <end position="52"/>
    </location>
</feature>
<feature type="transmembrane region" description="Helical" evidence="6">
    <location>
        <begin position="77"/>
        <end position="98"/>
    </location>
</feature>
<feature type="transmembrane region" description="Helical" evidence="6">
    <location>
        <begin position="105"/>
        <end position="132"/>
    </location>
</feature>
<accession>A0A7D5H8D5</accession>